<dbReference type="Proteomes" id="UP001151760">
    <property type="component" value="Unassembled WGS sequence"/>
</dbReference>
<keyword evidence="2" id="KW-1185">Reference proteome</keyword>
<organism evidence="1 2">
    <name type="scientific">Tanacetum coccineum</name>
    <dbReference type="NCBI Taxonomy" id="301880"/>
    <lineage>
        <taxon>Eukaryota</taxon>
        <taxon>Viridiplantae</taxon>
        <taxon>Streptophyta</taxon>
        <taxon>Embryophyta</taxon>
        <taxon>Tracheophyta</taxon>
        <taxon>Spermatophyta</taxon>
        <taxon>Magnoliopsida</taxon>
        <taxon>eudicotyledons</taxon>
        <taxon>Gunneridae</taxon>
        <taxon>Pentapetalae</taxon>
        <taxon>asterids</taxon>
        <taxon>campanulids</taxon>
        <taxon>Asterales</taxon>
        <taxon>Asteraceae</taxon>
        <taxon>Asteroideae</taxon>
        <taxon>Anthemideae</taxon>
        <taxon>Anthemidinae</taxon>
        <taxon>Tanacetum</taxon>
    </lineage>
</organism>
<reference evidence="1" key="1">
    <citation type="journal article" date="2022" name="Int. J. Mol. Sci.">
        <title>Draft Genome of Tanacetum Coccineum: Genomic Comparison of Closely Related Tanacetum-Family Plants.</title>
        <authorList>
            <person name="Yamashiro T."/>
            <person name="Shiraishi A."/>
            <person name="Nakayama K."/>
            <person name="Satake H."/>
        </authorList>
    </citation>
    <scope>NUCLEOTIDE SEQUENCE</scope>
</reference>
<accession>A0ABQ5GX52</accession>
<name>A0ABQ5GX52_9ASTR</name>
<sequence>MEQAVEECRLETKCFEIQKKQVLIKNDRLLDQIMSQDIVNIVVNSSVNVNSFVAMNESMTVNDKFVDTCQKCLELESELLKKNNVISELSTRFSNLEKHCISLEVVTQLSQENFQTENSCVNQNNPDIREYFENNDLKAHIQAKDTIINKLEERIYALRDNPDKVKKDIDEIETINIKLELLSKNEDLHKEIMHLKQIYKDQFDSIKKTRVSNKEHNDSLIAQMNSKSVENAHLRAQIQEKVFANTALKNELRRIKGKDVVDIVASKPKATTIAPGMEHANVLREIVEEARASNPLDSDSDLACKYAKRLQEELVYVHDSCPCLATHRERLIAVTPKNKDSKVRHADPVTSLKHSVLASILLSR</sequence>
<evidence type="ECO:0000313" key="2">
    <source>
        <dbReference type="Proteomes" id="UP001151760"/>
    </source>
</evidence>
<reference evidence="1" key="2">
    <citation type="submission" date="2022-01" db="EMBL/GenBank/DDBJ databases">
        <authorList>
            <person name="Yamashiro T."/>
            <person name="Shiraishi A."/>
            <person name="Satake H."/>
            <person name="Nakayama K."/>
        </authorList>
    </citation>
    <scope>NUCLEOTIDE SEQUENCE</scope>
</reference>
<protein>
    <submittedName>
        <fullName evidence="1">Uncharacterized protein</fullName>
    </submittedName>
</protein>
<proteinExistence type="predicted"/>
<gene>
    <name evidence="1" type="ORF">Tco_1054251</name>
</gene>
<evidence type="ECO:0000313" key="1">
    <source>
        <dbReference type="EMBL" id="GJT79909.1"/>
    </source>
</evidence>
<dbReference type="EMBL" id="BQNB010018941">
    <property type="protein sequence ID" value="GJT79909.1"/>
    <property type="molecule type" value="Genomic_DNA"/>
</dbReference>
<comment type="caution">
    <text evidence="1">The sequence shown here is derived from an EMBL/GenBank/DDBJ whole genome shotgun (WGS) entry which is preliminary data.</text>
</comment>